<evidence type="ECO:0000256" key="1">
    <source>
        <dbReference type="SAM" id="MobiDB-lite"/>
    </source>
</evidence>
<feature type="region of interest" description="Disordered" evidence="1">
    <location>
        <begin position="1"/>
        <end position="25"/>
    </location>
</feature>
<proteinExistence type="predicted"/>
<accession>A0A6J7A1C0</accession>
<gene>
    <name evidence="2" type="ORF">UFOPK3001_02517</name>
</gene>
<sequence length="274" mass="30003">MVLEAVPDTGGIHPAAQQENRGMDGTRAQDHLAGLELCAVHEANPDGRAPTEQNVVHLGTPPDVQVRALPGGFEVAVVRGDPPAQRATGQRHRRRLLGQRREQGAAHGAHLARSRRVEHERRAGEPRGERCPVPASCAESCPAVVVIRDTGDRDHGVHCGRTAHSAPSLVLHTFLPGCPTGQQTRPATARFLECRKEVRSRNPRRSVLHSVVRTGFQKQYLRLRVLAESRREHRAGRTGTDDDEVVHHFARPGVRRCPRGGQRRCTARAPTSSG</sequence>
<protein>
    <submittedName>
        <fullName evidence="2">Unannotated protein</fullName>
    </submittedName>
</protein>
<reference evidence="2" key="1">
    <citation type="submission" date="2020-05" db="EMBL/GenBank/DDBJ databases">
        <authorList>
            <person name="Chiriac C."/>
            <person name="Salcher M."/>
            <person name="Ghai R."/>
            <person name="Kavagutti S V."/>
        </authorList>
    </citation>
    <scope>NUCLEOTIDE SEQUENCE</scope>
</reference>
<name>A0A6J7A1C0_9ZZZZ</name>
<feature type="compositionally biased region" description="Basic and acidic residues" evidence="1">
    <location>
        <begin position="115"/>
        <end position="130"/>
    </location>
</feature>
<feature type="compositionally biased region" description="Basic residues" evidence="1">
    <location>
        <begin position="89"/>
        <end position="98"/>
    </location>
</feature>
<dbReference type="EMBL" id="CAFAAJ010000259">
    <property type="protein sequence ID" value="CAB4826623.1"/>
    <property type="molecule type" value="Genomic_DNA"/>
</dbReference>
<feature type="region of interest" description="Disordered" evidence="1">
    <location>
        <begin position="82"/>
        <end position="132"/>
    </location>
</feature>
<evidence type="ECO:0000313" key="2">
    <source>
        <dbReference type="EMBL" id="CAB4826623.1"/>
    </source>
</evidence>
<organism evidence="2">
    <name type="scientific">freshwater metagenome</name>
    <dbReference type="NCBI Taxonomy" id="449393"/>
    <lineage>
        <taxon>unclassified sequences</taxon>
        <taxon>metagenomes</taxon>
        <taxon>ecological metagenomes</taxon>
    </lineage>
</organism>
<dbReference type="AlphaFoldDB" id="A0A6J7A1C0"/>